<feature type="compositionally biased region" description="Polar residues" evidence="1">
    <location>
        <begin position="58"/>
        <end position="93"/>
    </location>
</feature>
<accession>A0A9J6AAM0</accession>
<dbReference type="AlphaFoldDB" id="A0A9J6AAM0"/>
<reference evidence="2 3" key="1">
    <citation type="submission" date="2020-09" db="EMBL/GenBank/DDBJ databases">
        <title>De no assembly of potato wild relative species, Solanum commersonii.</title>
        <authorList>
            <person name="Cho K."/>
        </authorList>
    </citation>
    <scope>NUCLEOTIDE SEQUENCE [LARGE SCALE GENOMIC DNA]</scope>
    <source>
        <strain evidence="2">LZ3.2</strain>
        <tissue evidence="2">Leaf</tissue>
    </source>
</reference>
<evidence type="ECO:0000313" key="3">
    <source>
        <dbReference type="Proteomes" id="UP000824120"/>
    </source>
</evidence>
<dbReference type="EMBL" id="JACXVP010000002">
    <property type="protein sequence ID" value="KAG5621339.1"/>
    <property type="molecule type" value="Genomic_DNA"/>
</dbReference>
<comment type="caution">
    <text evidence="2">The sequence shown here is derived from an EMBL/GenBank/DDBJ whole genome shotgun (WGS) entry which is preliminary data.</text>
</comment>
<feature type="region of interest" description="Disordered" evidence="1">
    <location>
        <begin position="1"/>
        <end position="23"/>
    </location>
</feature>
<sequence>MDHVEYSVNYSQRGKRRSNPGPITVANLARVNSTNGSLMEYTNFTGQGSSSGNSSSSPQLNQIPSPPGSSAFNTNSSHTLMTNLQPPQHQYLY</sequence>
<keyword evidence="3" id="KW-1185">Reference proteome</keyword>
<evidence type="ECO:0000313" key="2">
    <source>
        <dbReference type="EMBL" id="KAG5621339.1"/>
    </source>
</evidence>
<name>A0A9J6AAM0_SOLCO</name>
<proteinExistence type="predicted"/>
<evidence type="ECO:0000256" key="1">
    <source>
        <dbReference type="SAM" id="MobiDB-lite"/>
    </source>
</evidence>
<organism evidence="2 3">
    <name type="scientific">Solanum commersonii</name>
    <name type="common">Commerson's wild potato</name>
    <name type="synonym">Commerson's nightshade</name>
    <dbReference type="NCBI Taxonomy" id="4109"/>
    <lineage>
        <taxon>Eukaryota</taxon>
        <taxon>Viridiplantae</taxon>
        <taxon>Streptophyta</taxon>
        <taxon>Embryophyta</taxon>
        <taxon>Tracheophyta</taxon>
        <taxon>Spermatophyta</taxon>
        <taxon>Magnoliopsida</taxon>
        <taxon>eudicotyledons</taxon>
        <taxon>Gunneridae</taxon>
        <taxon>Pentapetalae</taxon>
        <taxon>asterids</taxon>
        <taxon>lamiids</taxon>
        <taxon>Solanales</taxon>
        <taxon>Solanaceae</taxon>
        <taxon>Solanoideae</taxon>
        <taxon>Solaneae</taxon>
        <taxon>Solanum</taxon>
    </lineage>
</organism>
<dbReference type="Proteomes" id="UP000824120">
    <property type="component" value="Chromosome 2"/>
</dbReference>
<feature type="compositionally biased region" description="Low complexity" evidence="1">
    <location>
        <begin position="46"/>
        <end position="57"/>
    </location>
</feature>
<gene>
    <name evidence="2" type="ORF">H5410_006557</name>
</gene>
<protein>
    <submittedName>
        <fullName evidence="2">Uncharacterized protein</fullName>
    </submittedName>
</protein>
<feature type="region of interest" description="Disordered" evidence="1">
    <location>
        <begin position="39"/>
        <end position="93"/>
    </location>
</feature>